<dbReference type="Proteomes" id="UP000248329">
    <property type="component" value="Unassembled WGS sequence"/>
</dbReference>
<reference evidence="1" key="1">
    <citation type="submission" date="2018-01" db="EMBL/GenBank/DDBJ databases">
        <authorList>
            <person name="Krukenberg V."/>
        </authorList>
    </citation>
    <scope>NUCLEOTIDE SEQUENCE</scope>
    <source>
        <strain evidence="1">E20ANME2</strain>
    </source>
</reference>
<accession>A0AC61L595</accession>
<evidence type="ECO:0000313" key="1">
    <source>
        <dbReference type="EMBL" id="PXF61581.1"/>
    </source>
</evidence>
<proteinExistence type="predicted"/>
<protein>
    <submittedName>
        <fullName evidence="1">Aspartate kinase, monofunctional class</fullName>
    </submittedName>
</protein>
<comment type="caution">
    <text evidence="1">The sequence shown here is derived from an EMBL/GenBank/DDBJ whole genome shotgun (WGS) entry which is preliminary data.</text>
</comment>
<keyword evidence="1" id="KW-0808">Transferase</keyword>
<name>A0AC61L595_9EURY</name>
<evidence type="ECO:0000313" key="2">
    <source>
        <dbReference type="Proteomes" id="UP000248329"/>
    </source>
</evidence>
<organism evidence="1 2">
    <name type="scientific">Candidatus Methanogaster sp</name>
    <dbReference type="NCBI Taxonomy" id="3386292"/>
    <lineage>
        <taxon>Archaea</taxon>
        <taxon>Methanobacteriati</taxon>
        <taxon>Methanobacteriota</taxon>
        <taxon>Stenosarchaea group</taxon>
        <taxon>Methanomicrobia</taxon>
        <taxon>Methanosarcinales</taxon>
        <taxon>ANME-2 cluster</taxon>
        <taxon>Candidatus Methanogasteraceae</taxon>
        <taxon>Candidatus Methanogaster</taxon>
    </lineage>
</organism>
<keyword evidence="1" id="KW-0418">Kinase</keyword>
<dbReference type="EMBL" id="PQXF01000004">
    <property type="protein sequence ID" value="PXF61581.1"/>
    <property type="molecule type" value="Genomic_DNA"/>
</dbReference>
<sequence length="465" mass="49941">MRLVMKFGGASIADGEKIKWVAELINRYRDHELVIVTSALKKVTDHLLEQADRISDAGDIEAVRELVKHLRDVHYRAAQVAINDEITLNQVLIELDSRICELEQALTGICYLGELTRRSRDYISSYGELLSSPILSGALRSIGISSTHLTGREAGIMTNSEYGAAKPLEGTNERIRESLLPLISECVFVVTGFIAEDTSGIPTTLGRGGSDFSASLIGDAIDADEIWFWKEVSGIMTADPDIVPDARNIPLISYIEVMELSYFGAKVLHPRAIEPAIKNDLPVRVLNTFDPDFRGTLVVRDQERGKEVVKAVTVIENIALINISGAGMVGTIGVAARVFGALAEAGVNITMISQGSSEANISIVVEGSHLNIAADAIRSEFRNGVIRELTMNPDVSAVAVVGAGMVGIPGIAARVFTAMGGAGINVIMISQGSSEHNISFVVRSDGAEEAVRALHHEFGLGLPRS</sequence>
<gene>
    <name evidence="1" type="ORF">C4B59_03255</name>
</gene>